<name>A0A6A5UJ30_9PLEO</name>
<sequence>MPAHELPTIWRWIAFPYILLGGLLHCFSILVLPPSWRSLTYTRHAWRILLKLALILYLVILN</sequence>
<proteinExistence type="predicted"/>
<feature type="transmembrane region" description="Helical" evidence="1">
    <location>
        <begin position="12"/>
        <end position="32"/>
    </location>
</feature>
<organism evidence="2 3">
    <name type="scientific">Byssothecium circinans</name>
    <dbReference type="NCBI Taxonomy" id="147558"/>
    <lineage>
        <taxon>Eukaryota</taxon>
        <taxon>Fungi</taxon>
        <taxon>Dikarya</taxon>
        <taxon>Ascomycota</taxon>
        <taxon>Pezizomycotina</taxon>
        <taxon>Dothideomycetes</taxon>
        <taxon>Pleosporomycetidae</taxon>
        <taxon>Pleosporales</taxon>
        <taxon>Massarineae</taxon>
        <taxon>Massarinaceae</taxon>
        <taxon>Byssothecium</taxon>
    </lineage>
</organism>
<keyword evidence="3" id="KW-1185">Reference proteome</keyword>
<reference evidence="2" key="1">
    <citation type="journal article" date="2020" name="Stud. Mycol.">
        <title>101 Dothideomycetes genomes: a test case for predicting lifestyles and emergence of pathogens.</title>
        <authorList>
            <person name="Haridas S."/>
            <person name="Albert R."/>
            <person name="Binder M."/>
            <person name="Bloem J."/>
            <person name="Labutti K."/>
            <person name="Salamov A."/>
            <person name="Andreopoulos B."/>
            <person name="Baker S."/>
            <person name="Barry K."/>
            <person name="Bills G."/>
            <person name="Bluhm B."/>
            <person name="Cannon C."/>
            <person name="Castanera R."/>
            <person name="Culley D."/>
            <person name="Daum C."/>
            <person name="Ezra D."/>
            <person name="Gonzalez J."/>
            <person name="Henrissat B."/>
            <person name="Kuo A."/>
            <person name="Liang C."/>
            <person name="Lipzen A."/>
            <person name="Lutzoni F."/>
            <person name="Magnuson J."/>
            <person name="Mondo S."/>
            <person name="Nolan M."/>
            <person name="Ohm R."/>
            <person name="Pangilinan J."/>
            <person name="Park H.-J."/>
            <person name="Ramirez L."/>
            <person name="Alfaro M."/>
            <person name="Sun H."/>
            <person name="Tritt A."/>
            <person name="Yoshinaga Y."/>
            <person name="Zwiers L.-H."/>
            <person name="Turgeon B."/>
            <person name="Goodwin S."/>
            <person name="Spatafora J."/>
            <person name="Crous P."/>
            <person name="Grigoriev I."/>
        </authorList>
    </citation>
    <scope>NUCLEOTIDE SEQUENCE</scope>
    <source>
        <strain evidence="2">CBS 675.92</strain>
    </source>
</reference>
<dbReference type="EMBL" id="ML976981">
    <property type="protein sequence ID" value="KAF1961077.1"/>
    <property type="molecule type" value="Genomic_DNA"/>
</dbReference>
<gene>
    <name evidence="2" type="ORF">CC80DRAFT_229637</name>
</gene>
<evidence type="ECO:0000313" key="2">
    <source>
        <dbReference type="EMBL" id="KAF1961077.1"/>
    </source>
</evidence>
<feature type="transmembrane region" description="Helical" evidence="1">
    <location>
        <begin position="44"/>
        <end position="61"/>
    </location>
</feature>
<accession>A0A6A5UJ30</accession>
<keyword evidence="1" id="KW-0812">Transmembrane</keyword>
<evidence type="ECO:0000256" key="1">
    <source>
        <dbReference type="SAM" id="Phobius"/>
    </source>
</evidence>
<dbReference type="Proteomes" id="UP000800035">
    <property type="component" value="Unassembled WGS sequence"/>
</dbReference>
<evidence type="ECO:0000313" key="3">
    <source>
        <dbReference type="Proteomes" id="UP000800035"/>
    </source>
</evidence>
<protein>
    <submittedName>
        <fullName evidence="2">Uncharacterized protein</fullName>
    </submittedName>
</protein>
<keyword evidence="1" id="KW-1133">Transmembrane helix</keyword>
<dbReference type="AlphaFoldDB" id="A0A6A5UJ30"/>
<keyword evidence="1" id="KW-0472">Membrane</keyword>